<dbReference type="AlphaFoldDB" id="A0A2C9CQF0"/>
<gene>
    <name evidence="1" type="ORF">SAMN06273572_102119</name>
</gene>
<name>A0A2C9CQF0_9RHOB</name>
<reference evidence="2" key="1">
    <citation type="submission" date="2017-09" db="EMBL/GenBank/DDBJ databases">
        <authorList>
            <person name="Varghese N."/>
            <person name="Submissions S."/>
        </authorList>
    </citation>
    <scope>NUCLEOTIDE SEQUENCE [LARGE SCALE GENOMIC DNA]</scope>
    <source>
        <strain evidence="2">C7</strain>
    </source>
</reference>
<dbReference type="RefSeq" id="WP_180955908.1">
    <property type="nucleotide sequence ID" value="NZ_OCTN01000002.1"/>
</dbReference>
<evidence type="ECO:0000313" key="2">
    <source>
        <dbReference type="Proteomes" id="UP000220034"/>
    </source>
</evidence>
<proteinExistence type="predicted"/>
<dbReference type="Proteomes" id="UP000220034">
    <property type="component" value="Unassembled WGS sequence"/>
</dbReference>
<evidence type="ECO:0000313" key="1">
    <source>
        <dbReference type="EMBL" id="SOH93443.1"/>
    </source>
</evidence>
<accession>A0A2C9CQF0</accession>
<protein>
    <submittedName>
        <fullName evidence="1">Uncharacterized protein</fullName>
    </submittedName>
</protein>
<keyword evidence="2" id="KW-1185">Reference proteome</keyword>
<sequence length="57" mass="6767">MSRHPLIDRNRLRRAGRKFLYDLFCGQARNCSDTLSDHIQRDIGIRPSAPRRGLRRF</sequence>
<organism evidence="1 2">
    <name type="scientific">Pontivivens marinum</name>
    <dbReference type="NCBI Taxonomy" id="1690039"/>
    <lineage>
        <taxon>Bacteria</taxon>
        <taxon>Pseudomonadati</taxon>
        <taxon>Pseudomonadota</taxon>
        <taxon>Alphaproteobacteria</taxon>
        <taxon>Rhodobacterales</taxon>
        <taxon>Paracoccaceae</taxon>
        <taxon>Pontivivens</taxon>
    </lineage>
</organism>
<dbReference type="EMBL" id="OCTN01000002">
    <property type="protein sequence ID" value="SOH93443.1"/>
    <property type="molecule type" value="Genomic_DNA"/>
</dbReference>